<evidence type="ECO:0000313" key="2">
    <source>
        <dbReference type="EMBL" id="HII59903.1"/>
    </source>
</evidence>
<gene>
    <name evidence="2" type="ORF">HA335_04920</name>
</gene>
<accession>A0A832T4I7</accession>
<dbReference type="OMA" id="WAGVEKQ"/>
<evidence type="ECO:0000313" key="3">
    <source>
        <dbReference type="Proteomes" id="UP000645676"/>
    </source>
</evidence>
<feature type="domain" description="GmrSD restriction endonucleases N-terminal" evidence="1">
    <location>
        <begin position="11"/>
        <end position="246"/>
    </location>
</feature>
<dbReference type="PANTHER" id="PTHR37292:SF2">
    <property type="entry name" value="DUF262 DOMAIN-CONTAINING PROTEIN"/>
    <property type="match status" value="1"/>
</dbReference>
<comment type="caution">
    <text evidence="2">The sequence shown here is derived from an EMBL/GenBank/DDBJ whole genome shotgun (WGS) entry which is preliminary data.</text>
</comment>
<reference evidence="2" key="1">
    <citation type="journal article" date="2020" name="bioRxiv">
        <title>A rank-normalized archaeal taxonomy based on genome phylogeny resolves widespread incomplete and uneven classifications.</title>
        <authorList>
            <person name="Rinke C."/>
            <person name="Chuvochina M."/>
            <person name="Mussig A.J."/>
            <person name="Chaumeil P.-A."/>
            <person name="Waite D.W."/>
            <person name="Whitman W.B."/>
            <person name="Parks D.H."/>
            <person name="Hugenholtz P."/>
        </authorList>
    </citation>
    <scope>NUCLEOTIDE SEQUENCE</scope>
    <source>
        <strain evidence="2">UBA8849</strain>
    </source>
</reference>
<dbReference type="AlphaFoldDB" id="A0A832T4I7"/>
<dbReference type="Pfam" id="PF03235">
    <property type="entry name" value="GmrSD_N"/>
    <property type="match status" value="1"/>
</dbReference>
<proteinExistence type="predicted"/>
<dbReference type="EMBL" id="DUJR01000025">
    <property type="protein sequence ID" value="HII59903.1"/>
    <property type="molecule type" value="Genomic_DNA"/>
</dbReference>
<sequence>MELSHDTKNLLDLVKKAYEGEVALPDFQRNFVWTRQDIEELIKSLLENMFIGTFLIQEINPENPPFGTIYIRGAEELNPNITLRKPRILVLDGQQRLTSLFYAIYSPNFPLKNTTKPYAFFIDLNKLVEDDIDNSVFSLSKDCRQYKALLNEDNSFDIEKLKEKRFFPLTFLSNSNKFYKIWYKHFSEIFPEEVFNYMHNILEYKVPTLILGLSYNDKPEQVVVLFERINKTGIKLSPYDLLVARFYKFIKLREKWAEAFENNIRIKNFAGDVEDTKVPYMFIQALALSKGMSIKSRDLIKIDNSILNDESWNRVVDIAENKVFQRIFDISEYGIADIKKWNPYTPTITMMLAFFLKHDIPDMDKVNKWYWSSVFSERYSGSTESKMMKDFKEVSQWIENNNKIPEVVENLKIEIQYGAYSLKKVKSSGSSKYKGVFNLIFKNKPMDFYKPDNIAYYKLEDHHIFPKGFLRNKGISNEYIDSVLNKTPILDETNKKISKKSPSKYVKEMIEIQKNKGLSEDEAVNKVKEILKGHFINEEMFEILRNTDDSLSKDEIEENFNRFIELREKLILEKILELIS</sequence>
<dbReference type="Proteomes" id="UP000645676">
    <property type="component" value="Unassembled WGS sequence"/>
</dbReference>
<evidence type="ECO:0000259" key="1">
    <source>
        <dbReference type="Pfam" id="PF03235"/>
    </source>
</evidence>
<protein>
    <submittedName>
        <fullName evidence="2">DUF262 domain-containing protein</fullName>
    </submittedName>
</protein>
<dbReference type="SMR" id="A0A832T4I7"/>
<dbReference type="RefSeq" id="WP_010870191.1">
    <property type="nucleotide sequence ID" value="NC_000909.1"/>
</dbReference>
<dbReference type="InterPro" id="IPR004919">
    <property type="entry name" value="GmrSD_N"/>
</dbReference>
<name>A0A832T4I7_9EURY</name>
<organism evidence="2 3">
    <name type="scientific">Methanocaldococcus jannaschii</name>
    <dbReference type="NCBI Taxonomy" id="2190"/>
    <lineage>
        <taxon>Archaea</taxon>
        <taxon>Methanobacteriati</taxon>
        <taxon>Methanobacteriota</taxon>
        <taxon>Methanomada group</taxon>
        <taxon>Methanococci</taxon>
        <taxon>Methanococcales</taxon>
        <taxon>Methanocaldococcaceae</taxon>
        <taxon>Methanocaldococcus</taxon>
    </lineage>
</organism>
<dbReference type="PANTHER" id="PTHR37292">
    <property type="entry name" value="VNG6097C"/>
    <property type="match status" value="1"/>
</dbReference>